<dbReference type="InterPro" id="IPR038726">
    <property type="entry name" value="PDDEXK_AddAB-type"/>
</dbReference>
<evidence type="ECO:0000259" key="17">
    <source>
        <dbReference type="PROSITE" id="PS51198"/>
    </source>
</evidence>
<evidence type="ECO:0000256" key="2">
    <source>
        <dbReference type="ARBA" id="ARBA00022722"/>
    </source>
</evidence>
<feature type="domain" description="UvrD-like helicase C-terminal" evidence="18">
    <location>
        <begin position="446"/>
        <end position="1077"/>
    </location>
</feature>
<dbReference type="Gene3D" id="1.10.486.10">
    <property type="entry name" value="PCRA, domain 4"/>
    <property type="match status" value="1"/>
</dbReference>
<dbReference type="PROSITE" id="PS51198">
    <property type="entry name" value="UVRD_HELICASE_ATP_BIND"/>
    <property type="match status" value="1"/>
</dbReference>
<keyword evidence="5 15" id="KW-0378">Hydrolase</keyword>
<comment type="catalytic activity">
    <reaction evidence="12">
        <text>Couples ATP hydrolysis with the unwinding of duplex DNA by translocating in the 3'-5' direction.</text>
        <dbReference type="EC" id="5.6.2.4"/>
    </reaction>
</comment>
<evidence type="ECO:0000256" key="15">
    <source>
        <dbReference type="PROSITE-ProRule" id="PRU00560"/>
    </source>
</evidence>
<dbReference type="PANTHER" id="PTHR11070:SF59">
    <property type="entry name" value="DNA 3'-5' HELICASE"/>
    <property type="match status" value="1"/>
</dbReference>
<keyword evidence="10" id="KW-0234">DNA repair</keyword>
<feature type="compositionally biased region" description="Basic and acidic residues" evidence="16">
    <location>
        <begin position="687"/>
        <end position="712"/>
    </location>
</feature>
<dbReference type="GO" id="GO:0000725">
    <property type="term" value="P:recombinational repair"/>
    <property type="evidence" value="ECO:0007669"/>
    <property type="project" value="TreeGrafter"/>
</dbReference>
<dbReference type="GO" id="GO:0003677">
    <property type="term" value="F:DNA binding"/>
    <property type="evidence" value="ECO:0007669"/>
    <property type="project" value="UniProtKB-KW"/>
</dbReference>
<dbReference type="Pfam" id="PF00580">
    <property type="entry name" value="UvrD-helicase"/>
    <property type="match status" value="1"/>
</dbReference>
<accession>A0A846XFK5</accession>
<dbReference type="InterPro" id="IPR011604">
    <property type="entry name" value="PDDEXK-like_dom_sf"/>
</dbReference>
<feature type="compositionally biased region" description="Low complexity" evidence="16">
    <location>
        <begin position="620"/>
        <end position="635"/>
    </location>
</feature>
<sequence length="1513" mass="160020">MKCGHGDILIAVQRTRSARGCDGVSAVSAPSVAIAVVVRSDRPVRLVRRRTSAPRARTWGAGIRALFAAAPATPAQSGSGRLWRVLGGPGTGKSALLVDVAAARIAGGADPESVLLLTHSKQAAAAARDALTERLTHWDVCAPVFDCGPDAHGRADLALFPLDDPQSTTAAGSGSGAPAGADPVSLAGIGRSAHLDTGPGTSVAGATREPLARTIHSYAFGILRRQAARHGNPPPRLLTGAEQDAVLREMLRGDLTDIAAGARDLWPRRLQPALSLDGFADELRDLMLRTTERGLGPEDLVELGRQQDRPDWEAAGRFALRYEQAMLLRWSVGVAAPEASAPALNAAELVGAALDALAGDAELLAAERARLRCLLVDDAQHLDPQAALLVRILAEGAGTTVIAGDPDQAVYTFRGADARSLTDLEVPAARRIVLHTNHRAGPAIHAATARIASRLPGRAAHRTTFTDLGPAERGESDSGDTAPAAQVRVRVLGSPAKEASLIADQLRRAHLTDGVPWSQMAVIVRSVPLLLPPLRRALLAAGVPVRQPATDTPLARRRGAAWMLLSLRAVIAGEAARRGTGSTESLFGPDDALDLLGGPLGGADQIAMRRLRRGIRRTTLELTRSTPAAADAAVEPPEPEDALPAPGTGPSEPGHVLPEPEPEPGHAPAEPEYEPPIPDPESPQAQRPHDFPRPEFFRDADRRADDTVRYAEDADWFGLEGDHAYRDPWDGLPPERPDEDDEFGSPPDVPDAGTASTAASHWAPAGRERDEFGPQPAPADTDDGVEPSREHSGAGEGCGSPPEGPDSDNSSGCLASAYDIQRAPVDESGVSARFGRFGPGHSGALEDDLTGHLGPERRRPAEHPVAGSAETMARRATPGGRDYGGTSESPRGTRRAARSEDGDGNTCTGSTSEDGRPVVGDPGVTGDRGQISDRPSVDILRDLLLGSGDERILAGLTEVELAPLNRALRALGRARRVRHEGGSLEDVLWALWTGSRLEKRWLAQSERGGAAGMQADRDLDAAVALFDAAAAYTDRLPGATLEGFVEYLTQQQIAQDRAARSRQDEAVDLLSAHAAAGREWEVVAVAGVQEGIWPDPRPRGTLLHTEDLVDQIAGITERVSRSAPILAEERRLLFLACSRARRSLLVTAVESVTGERDLVPSRFLAELVGGESDGEPGALPIAEPGRVLALHALVAELRAVVCDPDSGAERRRRAAAQLARLALAGIPGTAPGDWYGVPGLSSTETLWDDDGPIALSPSTVELLRTCPLRWALERHGGSDGENPHAVKGTLVHTLVQALAGRVPLDRVRAELARSWTSIDPGTSWHSRQELRRTEAMLDAFVAWVRSTRAELTQAGVEVPVDCELPGRGEEEPAVRIRGRIDRLERDDRGRFVIVDVKTGKNLVSEADAAQHAQLATYQVAAAAGALDETTADPGPGGARLVYVGLPASSGIAKERVQPAFDAEALDTWRDTIHTAAATTAGPGFLAIRNDGCRHCAVKNSCPVQDAGRQVTDE</sequence>
<evidence type="ECO:0000256" key="4">
    <source>
        <dbReference type="ARBA" id="ARBA00022763"/>
    </source>
</evidence>
<dbReference type="GO" id="GO:0005524">
    <property type="term" value="F:ATP binding"/>
    <property type="evidence" value="ECO:0007669"/>
    <property type="project" value="UniProtKB-UniRule"/>
</dbReference>
<keyword evidence="11" id="KW-0413">Isomerase</keyword>
<evidence type="ECO:0000256" key="10">
    <source>
        <dbReference type="ARBA" id="ARBA00023204"/>
    </source>
</evidence>
<evidence type="ECO:0000313" key="19">
    <source>
        <dbReference type="EMBL" id="NKY33969.1"/>
    </source>
</evidence>
<feature type="region of interest" description="Disordered" evidence="16">
    <location>
        <begin position="618"/>
        <end position="933"/>
    </location>
</feature>
<dbReference type="SUPFAM" id="SSF52540">
    <property type="entry name" value="P-loop containing nucleoside triphosphate hydrolases"/>
    <property type="match status" value="2"/>
</dbReference>
<dbReference type="InterPro" id="IPR014017">
    <property type="entry name" value="DNA_helicase_UvrD-like_C"/>
</dbReference>
<dbReference type="Gene3D" id="3.90.320.10">
    <property type="match status" value="1"/>
</dbReference>
<dbReference type="InterPro" id="IPR013986">
    <property type="entry name" value="DExx_box_DNA_helicase_dom_sf"/>
</dbReference>
<dbReference type="GO" id="GO:0005829">
    <property type="term" value="C:cytosol"/>
    <property type="evidence" value="ECO:0007669"/>
    <property type="project" value="TreeGrafter"/>
</dbReference>
<keyword evidence="3 15" id="KW-0547">Nucleotide-binding</keyword>
<evidence type="ECO:0000256" key="6">
    <source>
        <dbReference type="ARBA" id="ARBA00022806"/>
    </source>
</evidence>
<dbReference type="EMBL" id="JAAXOO010000003">
    <property type="protein sequence ID" value="NKY33969.1"/>
    <property type="molecule type" value="Genomic_DNA"/>
</dbReference>
<comment type="catalytic activity">
    <reaction evidence="14">
        <text>ATP + H2O = ADP + phosphate + H(+)</text>
        <dbReference type="Rhea" id="RHEA:13065"/>
        <dbReference type="ChEBI" id="CHEBI:15377"/>
        <dbReference type="ChEBI" id="CHEBI:15378"/>
        <dbReference type="ChEBI" id="CHEBI:30616"/>
        <dbReference type="ChEBI" id="CHEBI:43474"/>
        <dbReference type="ChEBI" id="CHEBI:456216"/>
        <dbReference type="EC" id="5.6.2.4"/>
    </reaction>
</comment>
<evidence type="ECO:0000256" key="9">
    <source>
        <dbReference type="ARBA" id="ARBA00023125"/>
    </source>
</evidence>
<keyword evidence="4" id="KW-0227">DNA damage</keyword>
<dbReference type="GO" id="GO:0004527">
    <property type="term" value="F:exonuclease activity"/>
    <property type="evidence" value="ECO:0007669"/>
    <property type="project" value="UniProtKB-KW"/>
</dbReference>
<dbReference type="GO" id="GO:0043138">
    <property type="term" value="F:3'-5' DNA helicase activity"/>
    <property type="evidence" value="ECO:0007669"/>
    <property type="project" value="UniProtKB-EC"/>
</dbReference>
<name>A0A846XFK5_9NOCA</name>
<dbReference type="InterPro" id="IPR000212">
    <property type="entry name" value="DNA_helicase_UvrD/REP"/>
</dbReference>
<evidence type="ECO:0000313" key="20">
    <source>
        <dbReference type="Proteomes" id="UP000565715"/>
    </source>
</evidence>
<dbReference type="InterPro" id="IPR027417">
    <property type="entry name" value="P-loop_NTPase"/>
</dbReference>
<evidence type="ECO:0000256" key="5">
    <source>
        <dbReference type="ARBA" id="ARBA00022801"/>
    </source>
</evidence>
<comment type="caution">
    <text evidence="19">The sequence shown here is derived from an EMBL/GenBank/DDBJ whole genome shotgun (WGS) entry which is preliminary data.</text>
</comment>
<evidence type="ECO:0000256" key="11">
    <source>
        <dbReference type="ARBA" id="ARBA00023235"/>
    </source>
</evidence>
<dbReference type="Pfam" id="PF12705">
    <property type="entry name" value="PDDEXK_1"/>
    <property type="match status" value="1"/>
</dbReference>
<feature type="compositionally biased region" description="Basic and acidic residues" evidence="16">
    <location>
        <begin position="720"/>
        <end position="736"/>
    </location>
</feature>
<evidence type="ECO:0000256" key="8">
    <source>
        <dbReference type="ARBA" id="ARBA00022840"/>
    </source>
</evidence>
<organism evidence="19 20">
    <name type="scientific">Nocardia speluncae</name>
    <dbReference type="NCBI Taxonomy" id="419477"/>
    <lineage>
        <taxon>Bacteria</taxon>
        <taxon>Bacillati</taxon>
        <taxon>Actinomycetota</taxon>
        <taxon>Actinomycetes</taxon>
        <taxon>Mycobacteriales</taxon>
        <taxon>Nocardiaceae</taxon>
        <taxon>Nocardia</taxon>
    </lineage>
</organism>
<dbReference type="Pfam" id="PF13361">
    <property type="entry name" value="UvrD_C"/>
    <property type="match status" value="1"/>
</dbReference>
<evidence type="ECO:0000256" key="1">
    <source>
        <dbReference type="ARBA" id="ARBA00009922"/>
    </source>
</evidence>
<dbReference type="EC" id="5.6.2.4" evidence="13"/>
<reference evidence="19 20" key="1">
    <citation type="submission" date="2020-04" db="EMBL/GenBank/DDBJ databases">
        <title>MicrobeNet Type strains.</title>
        <authorList>
            <person name="Nicholson A.C."/>
        </authorList>
    </citation>
    <scope>NUCLEOTIDE SEQUENCE [LARGE SCALE GENOMIC DNA]</scope>
    <source>
        <strain evidence="19 20">DSM 45078</strain>
    </source>
</reference>
<dbReference type="Gene3D" id="1.10.10.160">
    <property type="match status" value="1"/>
</dbReference>
<comment type="similarity">
    <text evidence="1">Belongs to the helicase family. UvrD subfamily.</text>
</comment>
<keyword evidence="8 15" id="KW-0067">ATP-binding</keyword>
<evidence type="ECO:0000256" key="14">
    <source>
        <dbReference type="ARBA" id="ARBA00048988"/>
    </source>
</evidence>
<dbReference type="PROSITE" id="PS51217">
    <property type="entry name" value="UVRD_HELICASE_CTER"/>
    <property type="match status" value="1"/>
</dbReference>
<gene>
    <name evidence="19" type="ORF">HGA13_12910</name>
</gene>
<dbReference type="InterPro" id="IPR014016">
    <property type="entry name" value="UvrD-like_ATP-bd"/>
</dbReference>
<evidence type="ECO:0000256" key="12">
    <source>
        <dbReference type="ARBA" id="ARBA00034617"/>
    </source>
</evidence>
<keyword evidence="9" id="KW-0238">DNA-binding</keyword>
<protein>
    <recommendedName>
        <fullName evidence="13">DNA 3'-5' helicase</fullName>
        <ecNumber evidence="13">5.6.2.4</ecNumber>
    </recommendedName>
</protein>
<dbReference type="PANTHER" id="PTHR11070">
    <property type="entry name" value="UVRD / RECB / PCRA DNA HELICASE FAMILY MEMBER"/>
    <property type="match status" value="1"/>
</dbReference>
<dbReference type="GO" id="GO:0033202">
    <property type="term" value="C:DNA helicase complex"/>
    <property type="evidence" value="ECO:0007669"/>
    <property type="project" value="TreeGrafter"/>
</dbReference>
<feature type="domain" description="UvrD-like helicase ATP-binding" evidence="17">
    <location>
        <begin position="66"/>
        <end position="441"/>
    </location>
</feature>
<keyword evidence="7" id="KW-0269">Exonuclease</keyword>
<keyword evidence="6 15" id="KW-0347">Helicase</keyword>
<keyword evidence="20" id="KW-1185">Reference proteome</keyword>
<dbReference type="Proteomes" id="UP000565715">
    <property type="component" value="Unassembled WGS sequence"/>
</dbReference>
<evidence type="ECO:0000256" key="16">
    <source>
        <dbReference type="SAM" id="MobiDB-lite"/>
    </source>
</evidence>
<evidence type="ECO:0000256" key="13">
    <source>
        <dbReference type="ARBA" id="ARBA00034808"/>
    </source>
</evidence>
<evidence type="ECO:0000259" key="18">
    <source>
        <dbReference type="PROSITE" id="PS51217"/>
    </source>
</evidence>
<proteinExistence type="inferred from homology"/>
<feature type="binding site" evidence="15">
    <location>
        <begin position="87"/>
        <end position="94"/>
    </location>
    <ligand>
        <name>ATP</name>
        <dbReference type="ChEBI" id="CHEBI:30616"/>
    </ligand>
</feature>
<evidence type="ECO:0000256" key="3">
    <source>
        <dbReference type="ARBA" id="ARBA00022741"/>
    </source>
</evidence>
<evidence type="ECO:0000256" key="7">
    <source>
        <dbReference type="ARBA" id="ARBA00022839"/>
    </source>
</evidence>
<keyword evidence="2" id="KW-0540">Nuclease</keyword>
<dbReference type="Gene3D" id="3.40.50.300">
    <property type="entry name" value="P-loop containing nucleotide triphosphate hydrolases"/>
    <property type="match status" value="3"/>
</dbReference>